<organism evidence="11 12">
    <name type="scientific">Planoprotostelium fungivorum</name>
    <dbReference type="NCBI Taxonomy" id="1890364"/>
    <lineage>
        <taxon>Eukaryota</taxon>
        <taxon>Amoebozoa</taxon>
        <taxon>Evosea</taxon>
        <taxon>Variosea</taxon>
        <taxon>Cavosteliida</taxon>
        <taxon>Cavosteliaceae</taxon>
        <taxon>Planoprotostelium</taxon>
    </lineage>
</organism>
<feature type="region of interest" description="Disordered" evidence="9">
    <location>
        <begin position="481"/>
        <end position="563"/>
    </location>
</feature>
<dbReference type="GO" id="GO:0017025">
    <property type="term" value="F:TBP-class protein binding"/>
    <property type="evidence" value="ECO:0007669"/>
    <property type="project" value="InterPro"/>
</dbReference>
<comment type="caution">
    <text evidence="11">The sequence shown here is derived from an EMBL/GenBank/DDBJ whole genome shotgun (WGS) entry which is preliminary data.</text>
</comment>
<reference evidence="11 12" key="1">
    <citation type="journal article" date="2018" name="Genome Biol. Evol.">
        <title>Multiple Roots of Fruiting Body Formation in Amoebozoa.</title>
        <authorList>
            <person name="Hillmann F."/>
            <person name="Forbes G."/>
            <person name="Novohradska S."/>
            <person name="Ferling I."/>
            <person name="Riege K."/>
            <person name="Groth M."/>
            <person name="Westermann M."/>
            <person name="Marz M."/>
            <person name="Spaller T."/>
            <person name="Winckler T."/>
            <person name="Schaap P."/>
            <person name="Glockner G."/>
        </authorList>
    </citation>
    <scope>NUCLEOTIDE SEQUENCE [LARGE SCALE GENOMIC DNA]</scope>
    <source>
        <strain evidence="11 12">Jena</strain>
    </source>
</reference>
<dbReference type="Gene3D" id="1.10.472.170">
    <property type="match status" value="1"/>
</dbReference>
<feature type="compositionally biased region" description="Basic residues" evidence="9">
    <location>
        <begin position="492"/>
        <end position="504"/>
    </location>
</feature>
<dbReference type="GO" id="GO:0000995">
    <property type="term" value="F:RNA polymerase III general transcription initiation factor activity"/>
    <property type="evidence" value="ECO:0007669"/>
    <property type="project" value="TreeGrafter"/>
</dbReference>
<dbReference type="PANTHER" id="PTHR11618:SF4">
    <property type="entry name" value="TRANSCRIPTION FACTOR IIIB 90 KDA SUBUNIT"/>
    <property type="match status" value="1"/>
</dbReference>
<dbReference type="OrthoDB" id="511529at2759"/>
<feature type="domain" description="Transcription factor TFIIB cyclin-like" evidence="10">
    <location>
        <begin position="219"/>
        <end position="299"/>
    </location>
</feature>
<keyword evidence="4" id="KW-0863">Zinc-finger</keyword>
<dbReference type="GO" id="GO:0070897">
    <property type="term" value="P:transcription preinitiation complex assembly"/>
    <property type="evidence" value="ECO:0007669"/>
    <property type="project" value="InterPro"/>
</dbReference>
<dbReference type="InterPro" id="IPR036915">
    <property type="entry name" value="Cyclin-like_sf"/>
</dbReference>
<dbReference type="STRING" id="1890364.A0A2P6NK84"/>
<proteinExistence type="inferred from homology"/>
<evidence type="ECO:0000256" key="1">
    <source>
        <dbReference type="ARBA" id="ARBA00004123"/>
    </source>
</evidence>
<evidence type="ECO:0000256" key="4">
    <source>
        <dbReference type="ARBA" id="ARBA00022771"/>
    </source>
</evidence>
<comment type="subcellular location">
    <subcellularLocation>
        <location evidence="1">Nucleus</location>
    </subcellularLocation>
</comment>
<protein>
    <submittedName>
        <fullName evidence="11">Transcription factor IIIB 90 kDa subunit-like</fullName>
    </submittedName>
</protein>
<evidence type="ECO:0000259" key="10">
    <source>
        <dbReference type="Pfam" id="PF00382"/>
    </source>
</evidence>
<dbReference type="EMBL" id="MDYQ01000065">
    <property type="protein sequence ID" value="PRP84357.1"/>
    <property type="molecule type" value="Genomic_DNA"/>
</dbReference>
<evidence type="ECO:0000256" key="7">
    <source>
        <dbReference type="ARBA" id="ARBA00023163"/>
    </source>
</evidence>
<dbReference type="InterPro" id="IPR000812">
    <property type="entry name" value="TFIIB"/>
</dbReference>
<keyword evidence="5" id="KW-0862">Zinc</keyword>
<dbReference type="GO" id="GO:0001006">
    <property type="term" value="F:RNA polymerase III type 3 promoter sequence-specific DNA binding"/>
    <property type="evidence" value="ECO:0007669"/>
    <property type="project" value="TreeGrafter"/>
</dbReference>
<evidence type="ECO:0000256" key="8">
    <source>
        <dbReference type="ARBA" id="ARBA00023242"/>
    </source>
</evidence>
<dbReference type="InterPro" id="IPR013150">
    <property type="entry name" value="TFIIB_cyclin"/>
</dbReference>
<keyword evidence="7" id="KW-0804">Transcription</keyword>
<keyword evidence="3" id="KW-0479">Metal-binding</keyword>
<dbReference type="GO" id="GO:0005634">
    <property type="term" value="C:nucleus"/>
    <property type="evidence" value="ECO:0007669"/>
    <property type="project" value="UniProtKB-SubCell"/>
</dbReference>
<dbReference type="InParanoid" id="A0A2P6NK84"/>
<evidence type="ECO:0000256" key="9">
    <source>
        <dbReference type="SAM" id="MobiDB-lite"/>
    </source>
</evidence>
<keyword evidence="6" id="KW-0805">Transcription regulation</keyword>
<dbReference type="Gene3D" id="1.10.472.10">
    <property type="entry name" value="Cyclin-like"/>
    <property type="match status" value="1"/>
</dbReference>
<dbReference type="PANTHER" id="PTHR11618">
    <property type="entry name" value="TRANSCRIPTION INITIATION FACTOR IIB-RELATED"/>
    <property type="match status" value="1"/>
</dbReference>
<dbReference type="GO" id="GO:0097550">
    <property type="term" value="C:transcription preinitiation complex"/>
    <property type="evidence" value="ECO:0007669"/>
    <property type="project" value="TreeGrafter"/>
</dbReference>
<feature type="compositionally biased region" description="Acidic residues" evidence="9">
    <location>
        <begin position="525"/>
        <end position="554"/>
    </location>
</feature>
<evidence type="ECO:0000313" key="11">
    <source>
        <dbReference type="EMBL" id="PRP84357.1"/>
    </source>
</evidence>
<feature type="compositionally biased region" description="Basic and acidic residues" evidence="9">
    <location>
        <begin position="513"/>
        <end position="524"/>
    </location>
</feature>
<keyword evidence="12" id="KW-1185">Reference proteome</keyword>
<dbReference type="GO" id="GO:0008270">
    <property type="term" value="F:zinc ion binding"/>
    <property type="evidence" value="ECO:0007669"/>
    <property type="project" value="UniProtKB-KW"/>
</dbReference>
<name>A0A2P6NK84_9EUKA</name>
<evidence type="ECO:0000256" key="6">
    <source>
        <dbReference type="ARBA" id="ARBA00023015"/>
    </source>
</evidence>
<evidence type="ECO:0000256" key="3">
    <source>
        <dbReference type="ARBA" id="ARBA00022723"/>
    </source>
</evidence>
<accession>A0A2P6NK84</accession>
<dbReference type="Proteomes" id="UP000241769">
    <property type="component" value="Unassembled WGS sequence"/>
</dbReference>
<evidence type="ECO:0000256" key="2">
    <source>
        <dbReference type="ARBA" id="ARBA00010857"/>
    </source>
</evidence>
<sequence>MPNLNSHFITPFSELYFAHKRVTFWKFHCYPQFCQHKCYSPKTITIQSVVNYTKYILLLEQAWPRLFCTERSHQDLLGTLQLDGFELVLIPQQLDFAKGWMESLFLLLLIYSSYVGVIDIKSSYLNLNLFLSRQFRRSETTFRKMVNPDDCEHPSGDIETDFHTGAKICGRCGNVMEDAGATDTSGSIDYTARSSNYYQRSSAPANVKNNDQAKGNCVRRCQTLASRLRLGQKSQQTVLGNMHRYMSGKYSGGKKGDLIIAACIFITCRQDSQPVTLLDISRIVQYNVFEVGRYYIRVKRKLGIELEEADPRMYIEHLLGNNGVNIDAAKRPIVLRQALEILDAIKEIEVGRRPNIVIGAVVMLACQTHSVYMDKETVAEFVHSNANTVSLRLKEIKGYFVTFSKFLPFGDHTSKKTIHNLVPDILRHQKLIKKCLEDARSREDDPWVEKEESKHMNETEMKQDKLWQERWKEYNTRLTHPVINRHNETKEHRRQKVEKMKRIRDKIMSGSEPPRKRVKTQERRDDDDDDDGEESDEDEEDEEYVESEEEEDSPVEGSPLDAEDYMTLRMLLEGYTEHQIINGAVLGVHKTEEELKRIAAHPNLGDTELNDNDLREEEVDQYLKTDEESQLTKVMMIFEHNKQKKGKE</sequence>
<gene>
    <name evidence="11" type="ORF">PROFUN_07658</name>
</gene>
<dbReference type="AlphaFoldDB" id="A0A2P6NK84"/>
<evidence type="ECO:0000256" key="5">
    <source>
        <dbReference type="ARBA" id="ARBA00022833"/>
    </source>
</evidence>
<comment type="similarity">
    <text evidence="2">Belongs to the TFIIB family.</text>
</comment>
<dbReference type="Pfam" id="PF00382">
    <property type="entry name" value="TFIIB"/>
    <property type="match status" value="1"/>
</dbReference>
<evidence type="ECO:0000313" key="12">
    <source>
        <dbReference type="Proteomes" id="UP000241769"/>
    </source>
</evidence>
<dbReference type="SUPFAM" id="SSF47954">
    <property type="entry name" value="Cyclin-like"/>
    <property type="match status" value="2"/>
</dbReference>
<dbReference type="GO" id="GO:0000126">
    <property type="term" value="C:transcription factor TFIIIB complex"/>
    <property type="evidence" value="ECO:0007669"/>
    <property type="project" value="TreeGrafter"/>
</dbReference>
<keyword evidence="8" id="KW-0539">Nucleus</keyword>